<reference evidence="2 3" key="1">
    <citation type="journal article" date="2010" name="Nat. Biotechnol.">
        <title>Genome sequence of the model mushroom Schizophyllum commune.</title>
        <authorList>
            <person name="Ohm R.A."/>
            <person name="de Jong J.F."/>
            <person name="Lugones L.G."/>
            <person name="Aerts A."/>
            <person name="Kothe E."/>
            <person name="Stajich J.E."/>
            <person name="de Vries R.P."/>
            <person name="Record E."/>
            <person name="Levasseur A."/>
            <person name="Baker S.E."/>
            <person name="Bartholomew K.A."/>
            <person name="Coutinho P.M."/>
            <person name="Erdmann S."/>
            <person name="Fowler T.J."/>
            <person name="Gathman A.C."/>
            <person name="Lombard V."/>
            <person name="Henrissat B."/>
            <person name="Knabe N."/>
            <person name="Kuees U."/>
            <person name="Lilly W.W."/>
            <person name="Lindquist E."/>
            <person name="Lucas S."/>
            <person name="Magnuson J.K."/>
            <person name="Piumi F."/>
            <person name="Raudaskoski M."/>
            <person name="Salamov A."/>
            <person name="Schmutz J."/>
            <person name="Schwarze F.W.M.R."/>
            <person name="vanKuyk P.A."/>
            <person name="Horton J.S."/>
            <person name="Grigoriev I.V."/>
            <person name="Woesten H.A.B."/>
        </authorList>
    </citation>
    <scope>NUCLEOTIDE SEQUENCE [LARGE SCALE GENOMIC DNA]</scope>
    <source>
        <strain evidence="3">H4-8 / FGSC 9210</strain>
    </source>
</reference>
<dbReference type="EMBL" id="GL377313">
    <property type="protein sequence ID" value="EFI92287.1"/>
    <property type="molecule type" value="Genomic_DNA"/>
</dbReference>
<sequence>MGSTDVLAAQIDANASDAMDGRARRPAEKNAVWMPLRPRSLHQAPADAEIALHAWRKLCLYHAVCQAANQPPVSLNEPIPDEFARPPSRRRHARDFGADICDDLGSGGAMGEY</sequence>
<dbReference type="AlphaFoldDB" id="D8QIU1"/>
<dbReference type="RefSeq" id="XP_003027190.1">
    <property type="nucleotide sequence ID" value="XM_003027144.1"/>
</dbReference>
<dbReference type="GeneID" id="9593680"/>
<organism evidence="3">
    <name type="scientific">Schizophyllum commune (strain H4-8 / FGSC 9210)</name>
    <name type="common">Split gill fungus</name>
    <dbReference type="NCBI Taxonomy" id="578458"/>
    <lineage>
        <taxon>Eukaryota</taxon>
        <taxon>Fungi</taxon>
        <taxon>Dikarya</taxon>
        <taxon>Basidiomycota</taxon>
        <taxon>Agaricomycotina</taxon>
        <taxon>Agaricomycetes</taxon>
        <taxon>Agaricomycetidae</taxon>
        <taxon>Agaricales</taxon>
        <taxon>Schizophyllaceae</taxon>
        <taxon>Schizophyllum</taxon>
    </lineage>
</organism>
<dbReference type="VEuPathDB" id="FungiDB:SCHCODRAFT_02519105"/>
<accession>D8QIU1</accession>
<keyword evidence="3" id="KW-1185">Reference proteome</keyword>
<evidence type="ECO:0000313" key="3">
    <source>
        <dbReference type="Proteomes" id="UP000007431"/>
    </source>
</evidence>
<dbReference type="KEGG" id="scm:SCHCO_02519105"/>
<evidence type="ECO:0000313" key="2">
    <source>
        <dbReference type="EMBL" id="EFI92287.1"/>
    </source>
</evidence>
<gene>
    <name evidence="2" type="ORF">SCHCODRAFT_113806</name>
</gene>
<protein>
    <submittedName>
        <fullName evidence="2">Uncharacterized protein</fullName>
    </submittedName>
</protein>
<name>D8QIU1_SCHCM</name>
<dbReference type="Proteomes" id="UP000007431">
    <property type="component" value="Unassembled WGS sequence"/>
</dbReference>
<feature type="region of interest" description="Disordered" evidence="1">
    <location>
        <begin position="71"/>
        <end position="97"/>
    </location>
</feature>
<proteinExistence type="predicted"/>
<dbReference type="HOGENOM" id="CLU_2134985_0_0_1"/>
<evidence type="ECO:0000256" key="1">
    <source>
        <dbReference type="SAM" id="MobiDB-lite"/>
    </source>
</evidence>
<feature type="non-terminal residue" evidence="2">
    <location>
        <position position="113"/>
    </location>
</feature>
<dbReference type="InParanoid" id="D8QIU1"/>